<dbReference type="OrthoDB" id="10595034at2759"/>
<sequence>MAPPRPPDPNLPNHAQRVVLEDEMDLEAPTCLPDKPTANPPSSVFLTFLAGVIGNPNNRLADGAVKLNLNSLGVIQRMMDAEATRLSQLEKRVELLESPSTS</sequence>
<organism evidence="1 2">
    <name type="scientific">Puccinia sorghi</name>
    <dbReference type="NCBI Taxonomy" id="27349"/>
    <lineage>
        <taxon>Eukaryota</taxon>
        <taxon>Fungi</taxon>
        <taxon>Dikarya</taxon>
        <taxon>Basidiomycota</taxon>
        <taxon>Pucciniomycotina</taxon>
        <taxon>Pucciniomycetes</taxon>
        <taxon>Pucciniales</taxon>
        <taxon>Pucciniaceae</taxon>
        <taxon>Puccinia</taxon>
    </lineage>
</organism>
<dbReference type="EMBL" id="LAVV01005132">
    <property type="protein sequence ID" value="KNZ61026.1"/>
    <property type="molecule type" value="Genomic_DNA"/>
</dbReference>
<protein>
    <submittedName>
        <fullName evidence="1">Uncharacterized protein</fullName>
    </submittedName>
</protein>
<dbReference type="VEuPathDB" id="FungiDB:VP01_1461g4"/>
<evidence type="ECO:0000313" key="2">
    <source>
        <dbReference type="Proteomes" id="UP000037035"/>
    </source>
</evidence>
<keyword evidence="2" id="KW-1185">Reference proteome</keyword>
<dbReference type="Proteomes" id="UP000037035">
    <property type="component" value="Unassembled WGS sequence"/>
</dbReference>
<comment type="caution">
    <text evidence="1">The sequence shown here is derived from an EMBL/GenBank/DDBJ whole genome shotgun (WGS) entry which is preliminary data.</text>
</comment>
<dbReference type="AlphaFoldDB" id="A0A0L6VJR7"/>
<proteinExistence type="predicted"/>
<evidence type="ECO:0000313" key="1">
    <source>
        <dbReference type="EMBL" id="KNZ61026.1"/>
    </source>
</evidence>
<reference evidence="1 2" key="1">
    <citation type="submission" date="2015-08" db="EMBL/GenBank/DDBJ databases">
        <title>Next Generation Sequencing and Analysis of the Genome of Puccinia sorghi L Schw, the Causal Agent of Maize Common Rust.</title>
        <authorList>
            <person name="Rochi L."/>
            <person name="Burguener G."/>
            <person name="Darino M."/>
            <person name="Turjanski A."/>
            <person name="Kreff E."/>
            <person name="Dieguez M.J."/>
            <person name="Sacco F."/>
        </authorList>
    </citation>
    <scope>NUCLEOTIDE SEQUENCE [LARGE SCALE GENOMIC DNA]</scope>
    <source>
        <strain evidence="1 2">RO10H11247</strain>
    </source>
</reference>
<name>A0A0L6VJR7_9BASI</name>
<gene>
    <name evidence="1" type="ORF">VP01_1461g4</name>
</gene>
<accession>A0A0L6VJR7</accession>